<keyword evidence="4" id="KW-1185">Reference proteome</keyword>
<dbReference type="Proteomes" id="UP001150941">
    <property type="component" value="Unassembled WGS sequence"/>
</dbReference>
<protein>
    <recommendedName>
        <fullName evidence="2">Hydrophobin</fullName>
    </recommendedName>
</protein>
<feature type="signal peptide" evidence="2">
    <location>
        <begin position="1"/>
        <end position="16"/>
    </location>
</feature>
<dbReference type="GeneID" id="83204332"/>
<evidence type="ECO:0000256" key="1">
    <source>
        <dbReference type="ARBA" id="ARBA00023157"/>
    </source>
</evidence>
<comment type="subcellular location">
    <subcellularLocation>
        <location evidence="2">Secreted</location>
        <location evidence="2">Cell wall</location>
    </subcellularLocation>
</comment>
<dbReference type="RefSeq" id="XP_058329919.1">
    <property type="nucleotide sequence ID" value="XM_058477029.1"/>
</dbReference>
<reference evidence="3" key="2">
    <citation type="journal article" date="2023" name="IMA Fungus">
        <title>Comparative genomic study of the Penicillium genus elucidates a diverse pangenome and 15 lateral gene transfer events.</title>
        <authorList>
            <person name="Petersen C."/>
            <person name="Sorensen T."/>
            <person name="Nielsen M.R."/>
            <person name="Sondergaard T.E."/>
            <person name="Sorensen J.L."/>
            <person name="Fitzpatrick D.A."/>
            <person name="Frisvad J.C."/>
            <person name="Nielsen K.L."/>
        </authorList>
    </citation>
    <scope>NUCLEOTIDE SEQUENCE</scope>
    <source>
        <strain evidence="3">IBT 19713</strain>
    </source>
</reference>
<dbReference type="GO" id="GO:0005199">
    <property type="term" value="F:structural constituent of cell wall"/>
    <property type="evidence" value="ECO:0007669"/>
    <property type="project" value="InterPro"/>
</dbReference>
<sequence>MKFFAATIFFAATAAALPGGAKDDSQKQLGQLLGQTQNKCGQNLQVKCCNRSNKSGDSTSIAKGILSGLVPNAGAGGDFGLFGECSDVPIDVPAAILGGSGAITEALSQKCKQNVACCQDTSSEANGNLVGVAIPCVSFGSLL</sequence>
<dbReference type="SMART" id="SM00075">
    <property type="entry name" value="HYDRO"/>
    <property type="match status" value="1"/>
</dbReference>
<keyword evidence="2" id="KW-0134">Cell wall</keyword>
<evidence type="ECO:0000313" key="4">
    <source>
        <dbReference type="Proteomes" id="UP001150941"/>
    </source>
</evidence>
<organism evidence="3 4">
    <name type="scientific">Penicillium chermesinum</name>
    <dbReference type="NCBI Taxonomy" id="63820"/>
    <lineage>
        <taxon>Eukaryota</taxon>
        <taxon>Fungi</taxon>
        <taxon>Dikarya</taxon>
        <taxon>Ascomycota</taxon>
        <taxon>Pezizomycotina</taxon>
        <taxon>Eurotiomycetes</taxon>
        <taxon>Eurotiomycetidae</taxon>
        <taxon>Eurotiales</taxon>
        <taxon>Aspergillaceae</taxon>
        <taxon>Penicillium</taxon>
    </lineage>
</organism>
<comment type="caution">
    <text evidence="3">The sequence shown here is derived from an EMBL/GenBank/DDBJ whole genome shotgun (WGS) entry which is preliminary data.</text>
</comment>
<dbReference type="OrthoDB" id="4225815at2759"/>
<dbReference type="GO" id="GO:0009277">
    <property type="term" value="C:fungal-type cell wall"/>
    <property type="evidence" value="ECO:0007669"/>
    <property type="project" value="InterPro"/>
</dbReference>
<dbReference type="InterPro" id="IPR001338">
    <property type="entry name" value="Class_I_Hydrophobin"/>
</dbReference>
<comment type="similarity">
    <text evidence="2">Belongs to the fungal hydrophobin family.</text>
</comment>
<keyword evidence="2" id="KW-0732">Signal</keyword>
<feature type="chain" id="PRO_5041012055" description="Hydrophobin" evidence="2">
    <location>
        <begin position="17"/>
        <end position="143"/>
    </location>
</feature>
<dbReference type="EMBL" id="JAPQKS010000005">
    <property type="protein sequence ID" value="KAJ5226508.1"/>
    <property type="molecule type" value="Genomic_DNA"/>
</dbReference>
<accession>A0A9W9NWZ4</accession>
<evidence type="ECO:0000313" key="3">
    <source>
        <dbReference type="EMBL" id="KAJ5226508.1"/>
    </source>
</evidence>
<name>A0A9W9NWZ4_9EURO</name>
<keyword evidence="1 2" id="KW-1015">Disulfide bond</keyword>
<gene>
    <name evidence="3" type="ORF">N7468_007733</name>
</gene>
<dbReference type="AlphaFoldDB" id="A0A9W9NWZ4"/>
<dbReference type="Pfam" id="PF01185">
    <property type="entry name" value="Hydrophobin"/>
    <property type="match status" value="1"/>
</dbReference>
<keyword evidence="2" id="KW-0964">Secreted</keyword>
<reference evidence="3" key="1">
    <citation type="submission" date="2022-11" db="EMBL/GenBank/DDBJ databases">
        <authorList>
            <person name="Petersen C."/>
        </authorList>
    </citation>
    <scope>NUCLEOTIDE SEQUENCE</scope>
    <source>
        <strain evidence="3">IBT 19713</strain>
    </source>
</reference>
<evidence type="ECO:0000256" key="2">
    <source>
        <dbReference type="RuleBase" id="RU365009"/>
    </source>
</evidence>
<proteinExistence type="inferred from homology"/>